<dbReference type="Proteomes" id="UP000039021">
    <property type="component" value="Unassembled WGS sequence"/>
</dbReference>
<comment type="caution">
    <text evidence="1">The sequence shown here is derived from an EMBL/GenBank/DDBJ whole genome shotgun (WGS) entry which is preliminary data.</text>
</comment>
<evidence type="ECO:0000313" key="2">
    <source>
        <dbReference type="Proteomes" id="UP000039021"/>
    </source>
</evidence>
<protein>
    <submittedName>
        <fullName evidence="1">Uncharacterized protein</fullName>
    </submittedName>
</protein>
<organism evidence="1 2">
    <name type="scientific">Mycobacterium tuberculosis</name>
    <dbReference type="NCBI Taxonomy" id="1773"/>
    <lineage>
        <taxon>Bacteria</taxon>
        <taxon>Bacillati</taxon>
        <taxon>Actinomycetota</taxon>
        <taxon>Actinomycetes</taxon>
        <taxon>Mycobacteriales</taxon>
        <taxon>Mycobacteriaceae</taxon>
        <taxon>Mycobacterium</taxon>
        <taxon>Mycobacterium tuberculosis complex</taxon>
    </lineage>
</organism>
<evidence type="ECO:0000313" key="1">
    <source>
        <dbReference type="EMBL" id="COZ79346.1"/>
    </source>
</evidence>
<gene>
    <name evidence="1" type="ORF">ERS007739_04138</name>
</gene>
<name>A0A916LF09_MYCTX</name>
<dbReference type="EMBL" id="CSBK01002403">
    <property type="protein sequence ID" value="COZ79346.1"/>
    <property type="molecule type" value="Genomic_DNA"/>
</dbReference>
<proteinExistence type="predicted"/>
<accession>A0A916LF09</accession>
<dbReference type="AlphaFoldDB" id="A0A916LF09"/>
<sequence>MKLLERCSPEVRRKRSTSGMSGRCRWRAIVDSVIRSGLSLPAATSRAISRVASVISVRPP</sequence>
<reference evidence="2" key="1">
    <citation type="submission" date="2015-03" db="EMBL/GenBank/DDBJ databases">
        <authorList>
            <consortium name="Pathogen Informatics"/>
        </authorList>
    </citation>
    <scope>NUCLEOTIDE SEQUENCE [LARGE SCALE GENOMIC DNA]</scope>
    <source>
        <strain evidence="2">N09902308</strain>
    </source>
</reference>